<dbReference type="PANTHER" id="PTHR47151:SF1">
    <property type="entry name" value="LEU_ILE_VAL-BINDING PROTEIN"/>
    <property type="match status" value="1"/>
</dbReference>
<dbReference type="RefSeq" id="WP_136166631.1">
    <property type="nucleotide sequence ID" value="NZ_KZ819079.1"/>
</dbReference>
<keyword evidence="7" id="KW-1015">Disulfide bond</keyword>
<protein>
    <submittedName>
        <fullName evidence="10">Leucine ABC transporter subunit substrate-binding protein LivK</fullName>
    </submittedName>
</protein>
<evidence type="ECO:0000313" key="11">
    <source>
        <dbReference type="Proteomes" id="UP000296159"/>
    </source>
</evidence>
<keyword evidence="11" id="KW-1185">Reference proteome</keyword>
<feature type="domain" description="Leucine-binding protein" evidence="9">
    <location>
        <begin position="27"/>
        <end position="348"/>
    </location>
</feature>
<evidence type="ECO:0000256" key="8">
    <source>
        <dbReference type="SAM" id="SignalP"/>
    </source>
</evidence>
<organism evidence="10 11">
    <name type="scientific">Brenneria corticis</name>
    <dbReference type="NCBI Taxonomy" id="2173106"/>
    <lineage>
        <taxon>Bacteria</taxon>
        <taxon>Pseudomonadati</taxon>
        <taxon>Pseudomonadota</taxon>
        <taxon>Gammaproteobacteria</taxon>
        <taxon>Enterobacterales</taxon>
        <taxon>Pectobacteriaceae</taxon>
        <taxon>Brenneria</taxon>
    </lineage>
</organism>
<dbReference type="InterPro" id="IPR028082">
    <property type="entry name" value="Peripla_BP_I"/>
</dbReference>
<sequence length="370" mass="39323">MKLSKSKILLMGCMAIALGQAANAADLKVAVVGAMSGPVAQYGDMEFIGARQAIADINAKGGVNGNKLVGVEYDDACDPKQAVAVANKVINDGIRYVIGHLCSSSTQPASDIYEEEGVIMITPAATNADLTTRGYNLVLRTTGLDSDQGPTAAKYILETIKPQRIAVVHDKQQYGEGLARSVQDSLKKAGANVVLFEGVTAGDKDFSTLVARLKKENVDFVYFGGYYPEMGQILRQARQAGMTTKFMGPEGVGNSSLSNIAGEASEGMLVTLPKRYDQVPANQPVVDALKAKKLDPTGPFVWTTYAALQSLTTAMERSGSAEPEELANDLKAKPVDTVMGPLSWDAKGDLKGFEFGVFEWHADGTSSVVK</sequence>
<proteinExistence type="inferred from homology"/>
<dbReference type="SUPFAM" id="SSF53822">
    <property type="entry name" value="Periplasmic binding protein-like I"/>
    <property type="match status" value="1"/>
</dbReference>
<reference evidence="10 11" key="1">
    <citation type="submission" date="2018-04" db="EMBL/GenBank/DDBJ databases">
        <title>Brenneria corticis sp.nov.</title>
        <authorList>
            <person name="Li Y."/>
        </authorList>
    </citation>
    <scope>NUCLEOTIDE SEQUENCE [LARGE SCALE GENOMIC DNA]</scope>
    <source>
        <strain evidence="10 11">CFCC 11842</strain>
    </source>
</reference>
<evidence type="ECO:0000256" key="7">
    <source>
        <dbReference type="ARBA" id="ARBA00023157"/>
    </source>
</evidence>
<feature type="signal peptide" evidence="8">
    <location>
        <begin position="1"/>
        <end position="24"/>
    </location>
</feature>
<dbReference type="Proteomes" id="UP000296159">
    <property type="component" value="Unassembled WGS sequence"/>
</dbReference>
<dbReference type="AlphaFoldDB" id="A0A2U1U172"/>
<keyword evidence="6" id="KW-0029">Amino-acid transport</keyword>
<evidence type="ECO:0000313" key="10">
    <source>
        <dbReference type="EMBL" id="PWC15405.1"/>
    </source>
</evidence>
<dbReference type="PRINTS" id="PR00337">
    <property type="entry name" value="LEUILEVALBP"/>
</dbReference>
<gene>
    <name evidence="10" type="ORF">DDT56_11750</name>
</gene>
<evidence type="ECO:0000256" key="2">
    <source>
        <dbReference type="ARBA" id="ARBA00010062"/>
    </source>
</evidence>
<keyword evidence="5" id="KW-0574">Periplasm</keyword>
<keyword evidence="3" id="KW-0813">Transport</keyword>
<comment type="similarity">
    <text evidence="2">Belongs to the leucine-binding protein family.</text>
</comment>
<feature type="chain" id="PRO_5015674603" evidence="8">
    <location>
        <begin position="25"/>
        <end position="370"/>
    </location>
</feature>
<comment type="subcellular location">
    <subcellularLocation>
        <location evidence="1">Periplasm</location>
    </subcellularLocation>
</comment>
<evidence type="ECO:0000259" key="9">
    <source>
        <dbReference type="Pfam" id="PF13458"/>
    </source>
</evidence>
<dbReference type="NCBIfam" id="NF011933">
    <property type="entry name" value="PRK15404.1"/>
    <property type="match status" value="1"/>
</dbReference>
<dbReference type="CDD" id="cd06342">
    <property type="entry name" value="PBP1_ABC_LIVBP-like"/>
    <property type="match status" value="1"/>
</dbReference>
<evidence type="ECO:0000256" key="4">
    <source>
        <dbReference type="ARBA" id="ARBA00022729"/>
    </source>
</evidence>
<dbReference type="InterPro" id="IPR000709">
    <property type="entry name" value="Leu_Ile_Val-bd"/>
</dbReference>
<dbReference type="Pfam" id="PF13458">
    <property type="entry name" value="Peripla_BP_6"/>
    <property type="match status" value="1"/>
</dbReference>
<dbReference type="FunFam" id="3.40.50.2300:FF:000033">
    <property type="entry name" value="Amino acid ABC transporter substrate-binding protein"/>
    <property type="match status" value="1"/>
</dbReference>
<evidence type="ECO:0000256" key="1">
    <source>
        <dbReference type="ARBA" id="ARBA00004418"/>
    </source>
</evidence>
<dbReference type="InterPro" id="IPR028081">
    <property type="entry name" value="Leu-bd"/>
</dbReference>
<accession>A0A2U1U172</accession>
<evidence type="ECO:0000256" key="6">
    <source>
        <dbReference type="ARBA" id="ARBA00022970"/>
    </source>
</evidence>
<dbReference type="EMBL" id="QDKH01000011">
    <property type="protein sequence ID" value="PWC15405.1"/>
    <property type="molecule type" value="Genomic_DNA"/>
</dbReference>
<dbReference type="Gene3D" id="3.40.50.2300">
    <property type="match status" value="2"/>
</dbReference>
<comment type="caution">
    <text evidence="10">The sequence shown here is derived from an EMBL/GenBank/DDBJ whole genome shotgun (WGS) entry which is preliminary data.</text>
</comment>
<evidence type="ECO:0000256" key="5">
    <source>
        <dbReference type="ARBA" id="ARBA00022764"/>
    </source>
</evidence>
<dbReference type="GO" id="GO:0030288">
    <property type="term" value="C:outer membrane-bounded periplasmic space"/>
    <property type="evidence" value="ECO:0007669"/>
    <property type="project" value="UniProtKB-ARBA"/>
</dbReference>
<evidence type="ECO:0000256" key="3">
    <source>
        <dbReference type="ARBA" id="ARBA00022448"/>
    </source>
</evidence>
<name>A0A2U1U172_9GAMM</name>
<dbReference type="PANTHER" id="PTHR47151">
    <property type="entry name" value="LEU/ILE/VAL-BINDING ABC TRANSPORTER SUBUNIT"/>
    <property type="match status" value="1"/>
</dbReference>
<keyword evidence="4 8" id="KW-0732">Signal</keyword>
<dbReference type="GO" id="GO:0015820">
    <property type="term" value="P:L-leucine transport"/>
    <property type="evidence" value="ECO:0007669"/>
    <property type="project" value="UniProtKB-ARBA"/>
</dbReference>